<dbReference type="EMBL" id="BOQT01000026">
    <property type="protein sequence ID" value="GIN23106.1"/>
    <property type="molecule type" value="Genomic_DNA"/>
</dbReference>
<protein>
    <submittedName>
        <fullName evidence="2">Uncharacterized protein</fullName>
    </submittedName>
</protein>
<comment type="caution">
    <text evidence="2">The sequence shown here is derived from an EMBL/GenBank/DDBJ whole genome shotgun (WGS) entry which is preliminary data.</text>
</comment>
<gene>
    <name evidence="2" type="ORF">J1TS3_42400</name>
</gene>
<feature type="coiled-coil region" evidence="1">
    <location>
        <begin position="200"/>
        <end position="300"/>
    </location>
</feature>
<evidence type="ECO:0000313" key="3">
    <source>
        <dbReference type="Proteomes" id="UP000680279"/>
    </source>
</evidence>
<accession>A0ABQ4KDG7</accession>
<dbReference type="Proteomes" id="UP000680279">
    <property type="component" value="Unassembled WGS sequence"/>
</dbReference>
<evidence type="ECO:0000313" key="2">
    <source>
        <dbReference type="EMBL" id="GIN23106.1"/>
    </source>
</evidence>
<dbReference type="RefSeq" id="WP_212963873.1">
    <property type="nucleotide sequence ID" value="NZ_BOQT01000026.1"/>
</dbReference>
<name>A0ABQ4KDG7_9BACI</name>
<keyword evidence="3" id="KW-1185">Reference proteome</keyword>
<organism evidence="2 3">
    <name type="scientific">Siminovitchia fordii</name>
    <dbReference type="NCBI Taxonomy" id="254759"/>
    <lineage>
        <taxon>Bacteria</taxon>
        <taxon>Bacillati</taxon>
        <taxon>Bacillota</taxon>
        <taxon>Bacilli</taxon>
        <taxon>Bacillales</taxon>
        <taxon>Bacillaceae</taxon>
        <taxon>Siminovitchia</taxon>
    </lineage>
</organism>
<evidence type="ECO:0000256" key="1">
    <source>
        <dbReference type="SAM" id="Coils"/>
    </source>
</evidence>
<keyword evidence="1" id="KW-0175">Coiled coil</keyword>
<dbReference type="Gene3D" id="1.20.5.300">
    <property type="match status" value="1"/>
</dbReference>
<reference evidence="2 3" key="1">
    <citation type="submission" date="2021-03" db="EMBL/GenBank/DDBJ databases">
        <title>Antimicrobial resistance genes in bacteria isolated from Japanese honey, and their potential for conferring macrolide and lincosamide resistance in the American foulbrood pathogen Paenibacillus larvae.</title>
        <authorList>
            <person name="Okamoto M."/>
            <person name="Kumagai M."/>
            <person name="Kanamori H."/>
            <person name="Takamatsu D."/>
        </authorList>
    </citation>
    <scope>NUCLEOTIDE SEQUENCE [LARGE SCALE GENOMIC DNA]</scope>
    <source>
        <strain evidence="2 3">J1TS3</strain>
    </source>
</reference>
<sequence>MKSSIIELNQNKKISGRTYLKWVIHEIHNDNSHYNKNGITWIESNVVNNLDSVKGMPLCVEFIGWDKDEPYGHGMTDVKDGKPLFEDSVVVGVTENGYLDSIQVNGESKRVLIGEGYIYNQRYPKFVQWLKSKMFDGEFPETSVEISAKDGQDVIIYEDGWKETGRIPKIYDYTGDAILGIEPADDSAVLLELNQKMKEDKKVKETVVELNNKIDEQRTEINNLKRDIETKDKSISELNGKVETKETELNSMVEELKDVKSNLEAKETELSELNTKKGELEAELNELKKFKKNIEDQKLVGELNQKLSSYSEEEKSVAKEKIEMFNKEPKEEMLKEIISDINSAIAQKIVEGRVKKSSSEVNSKAEDIYSDIYEVNSDEESSIEDLY</sequence>
<proteinExistence type="predicted"/>